<name>C5CEN5_KOSOT</name>
<evidence type="ECO:0000313" key="2">
    <source>
        <dbReference type="EMBL" id="ACR80215.1"/>
    </source>
</evidence>
<gene>
    <name evidence="2" type="ordered locus">Kole_1525</name>
</gene>
<dbReference type="GO" id="GO:0016740">
    <property type="term" value="F:transferase activity"/>
    <property type="evidence" value="ECO:0007669"/>
    <property type="project" value="UniProtKB-KW"/>
</dbReference>
<dbReference type="Proteomes" id="UP000002382">
    <property type="component" value="Chromosome"/>
</dbReference>
<dbReference type="eggNOG" id="COG2327">
    <property type="taxonomic scope" value="Bacteria"/>
</dbReference>
<keyword evidence="3" id="KW-1185">Reference proteome</keyword>
<evidence type="ECO:0000259" key="1">
    <source>
        <dbReference type="Pfam" id="PF04230"/>
    </source>
</evidence>
<dbReference type="PANTHER" id="PTHR36836">
    <property type="entry name" value="COLANIC ACID BIOSYNTHESIS PROTEIN WCAK"/>
    <property type="match status" value="1"/>
</dbReference>
<accession>C5CEN5</accession>
<dbReference type="InterPro" id="IPR007345">
    <property type="entry name" value="Polysacch_pyruvyl_Trfase"/>
</dbReference>
<dbReference type="PANTHER" id="PTHR36836:SF1">
    <property type="entry name" value="COLANIC ACID BIOSYNTHESIS PROTEIN WCAK"/>
    <property type="match status" value="1"/>
</dbReference>
<reference evidence="2 3" key="2">
    <citation type="journal article" date="2011" name="J. Bacteriol.">
        <title>Genome Sequence of Kosmotoga olearia Strain TBF 19.5.1, a Thermophilic Bacterium with a Wide Growth Temperature Range, Isolated from the Troll B Oil Platform in the North Sea.</title>
        <authorList>
            <person name="Swithers K.S."/>
            <person name="Dipippo J.L."/>
            <person name="Bruce D.C."/>
            <person name="Detter C."/>
            <person name="Tapia R."/>
            <person name="Han S."/>
            <person name="Goodwin L.A."/>
            <person name="Han J."/>
            <person name="Woyke T."/>
            <person name="Pitluck S."/>
            <person name="Pennacchio L."/>
            <person name="Nolan M."/>
            <person name="Mikhailova N."/>
            <person name="Land M.L."/>
            <person name="Nesbo C.L."/>
            <person name="Gogarten J.P."/>
            <person name="Noll K.M."/>
        </authorList>
    </citation>
    <scope>NUCLEOTIDE SEQUENCE [LARGE SCALE GENOMIC DNA]</scope>
    <source>
        <strain evidence="3">ATCC BAA-1733 / DSM 21960 / TBF 19.5.1</strain>
    </source>
</reference>
<keyword evidence="2" id="KW-0808">Transferase</keyword>
<organism evidence="2 3">
    <name type="scientific">Kosmotoga olearia (strain ATCC BAA-1733 / DSM 21960 / TBF 19.5.1)</name>
    <dbReference type="NCBI Taxonomy" id="521045"/>
    <lineage>
        <taxon>Bacteria</taxon>
        <taxon>Thermotogati</taxon>
        <taxon>Thermotogota</taxon>
        <taxon>Thermotogae</taxon>
        <taxon>Kosmotogales</taxon>
        <taxon>Kosmotogaceae</taxon>
        <taxon>Kosmotoga</taxon>
    </lineage>
</organism>
<protein>
    <submittedName>
        <fullName evidence="2">Polysaccharide pyruvyl transferase</fullName>
    </submittedName>
</protein>
<proteinExistence type="predicted"/>
<evidence type="ECO:0000313" key="3">
    <source>
        <dbReference type="Proteomes" id="UP000002382"/>
    </source>
</evidence>
<dbReference type="KEGG" id="kol:Kole_1525"/>
<feature type="domain" description="Polysaccharide pyruvyl transferase" evidence="1">
    <location>
        <begin position="19"/>
        <end position="287"/>
    </location>
</feature>
<sequence length="354" mass="40895">MNTLERSGIILMGYYGHDNLGDDLLLLSTLMILKEANVKNEIYIPAPKNIEKLRKSFPKELKIKVIPRYNPYTLERYFHRSCCTIFGGGNLFQDETSTRSFLYYHFIAKRTLKRKNSLAFLSQGFGPIHKQRNRKHLKKILGNERSYGVIRDKVSYRYARRFSKNYQMGTDYGPYYLLKKKLITPNHEKDPELAFTVLKSGTSASEVVEALKYLGYRKLCAVGFHNSHDSQKQMELEDYAVNNGMEIIRPPQNIDGVMELLSKASIVVTERLHGAILATVQGTPFVWKKNRKTNRFVSSLVNDYCFSFNNSLESIVLAINGALRYDFDKLRATYLEKLDETVDRSIKLINKILD</sequence>
<dbReference type="RefSeq" id="WP_015868860.1">
    <property type="nucleotide sequence ID" value="NC_012785.1"/>
</dbReference>
<dbReference type="Pfam" id="PF04230">
    <property type="entry name" value="PS_pyruv_trans"/>
    <property type="match status" value="1"/>
</dbReference>
<dbReference type="STRING" id="521045.Kole_1525"/>
<dbReference type="EMBL" id="CP001634">
    <property type="protein sequence ID" value="ACR80215.1"/>
    <property type="molecule type" value="Genomic_DNA"/>
</dbReference>
<dbReference type="HOGENOM" id="CLU_039510_0_1_0"/>
<dbReference type="AlphaFoldDB" id="C5CEN5"/>
<dbReference type="OrthoDB" id="3199616at2"/>
<reference evidence="2 3" key="1">
    <citation type="submission" date="2009-06" db="EMBL/GenBank/DDBJ databases">
        <title>Complete sequence of Thermotogales bacterium TBF 19.5.1.</title>
        <authorList>
            <consortium name="US DOE Joint Genome Institute"/>
            <person name="Lucas S."/>
            <person name="Copeland A."/>
            <person name="Lapidus A."/>
            <person name="Glavina del Rio T."/>
            <person name="Tice H."/>
            <person name="Bruce D."/>
            <person name="Goodwin L."/>
            <person name="Pitluck S."/>
            <person name="Chertkov O."/>
            <person name="Brettin T."/>
            <person name="Detter J.C."/>
            <person name="Han C."/>
            <person name="Schmutz J."/>
            <person name="Larimer F."/>
            <person name="Land M."/>
            <person name="Hauser L."/>
            <person name="Kyrpides N."/>
            <person name="Ovchinnikova G."/>
            <person name="Noll K."/>
        </authorList>
    </citation>
    <scope>NUCLEOTIDE SEQUENCE [LARGE SCALE GENOMIC DNA]</scope>
    <source>
        <strain evidence="3">ATCC BAA-1733 / DSM 21960 / TBF 19.5.1</strain>
    </source>
</reference>